<accession>A0A6M8HXB4</accession>
<geneLocation type="plasmid" evidence="1 2">
    <name>unnamed1</name>
</geneLocation>
<organism evidence="1 2">
    <name type="scientific">Lichenicola cladoniae</name>
    <dbReference type="NCBI Taxonomy" id="1484109"/>
    <lineage>
        <taxon>Bacteria</taxon>
        <taxon>Pseudomonadati</taxon>
        <taxon>Pseudomonadota</taxon>
        <taxon>Alphaproteobacteria</taxon>
        <taxon>Acetobacterales</taxon>
        <taxon>Acetobacteraceae</taxon>
        <taxon>Lichenicola</taxon>
    </lineage>
</organism>
<dbReference type="KEGG" id="lck:HN018_23685"/>
<dbReference type="AlphaFoldDB" id="A0A6M8HXB4"/>
<protein>
    <submittedName>
        <fullName evidence="1">Uncharacterized protein</fullName>
    </submittedName>
</protein>
<name>A0A6M8HXB4_9PROT</name>
<keyword evidence="2" id="KW-1185">Reference proteome</keyword>
<dbReference type="RefSeq" id="WP_171833835.1">
    <property type="nucleotide sequence ID" value="NZ_CP053709.1"/>
</dbReference>
<dbReference type="EMBL" id="CP053709">
    <property type="protein sequence ID" value="QKE93189.1"/>
    <property type="molecule type" value="Genomic_DNA"/>
</dbReference>
<evidence type="ECO:0000313" key="1">
    <source>
        <dbReference type="EMBL" id="QKE93189.1"/>
    </source>
</evidence>
<sequence>MTMMKYVILVTGSLLFGIACYAVLAAPGLLADEASTVSLHSQFATVRR</sequence>
<gene>
    <name evidence="1" type="ORF">HN018_23685</name>
</gene>
<dbReference type="PROSITE" id="PS51257">
    <property type="entry name" value="PROKAR_LIPOPROTEIN"/>
    <property type="match status" value="1"/>
</dbReference>
<reference evidence="1 2" key="1">
    <citation type="journal article" date="2014" name="World J. Microbiol. Biotechnol.">
        <title>Biodiversity and physiological characteristics of Antarctic and Arctic lichens-associated bacteria.</title>
        <authorList>
            <person name="Lee Y.M."/>
            <person name="Kim E.H."/>
            <person name="Lee H.K."/>
            <person name="Hong S.G."/>
        </authorList>
    </citation>
    <scope>NUCLEOTIDE SEQUENCE [LARGE SCALE GENOMIC DNA]</scope>
    <source>
        <strain evidence="1 2">PAMC 26569</strain>
        <plasmid evidence="1">unnamed1</plasmid>
    </source>
</reference>
<proteinExistence type="predicted"/>
<keyword evidence="1" id="KW-0614">Plasmid</keyword>
<evidence type="ECO:0000313" key="2">
    <source>
        <dbReference type="Proteomes" id="UP000500767"/>
    </source>
</evidence>
<dbReference type="Proteomes" id="UP000500767">
    <property type="component" value="Plasmid unnamed1"/>
</dbReference>